<keyword evidence="10" id="KW-1185">Reference proteome</keyword>
<evidence type="ECO:0000256" key="6">
    <source>
        <dbReference type="ARBA" id="ARBA00023065"/>
    </source>
</evidence>
<evidence type="ECO:0000256" key="8">
    <source>
        <dbReference type="SAM" id="Phobius"/>
    </source>
</evidence>
<dbReference type="EMBL" id="KV424057">
    <property type="protein sequence ID" value="KZT52744.1"/>
    <property type="molecule type" value="Genomic_DNA"/>
</dbReference>
<comment type="subcellular location">
    <subcellularLocation>
        <location evidence="1">Cell membrane</location>
        <topology evidence="1">Multi-pass membrane protein</topology>
    </subcellularLocation>
</comment>
<evidence type="ECO:0000313" key="9">
    <source>
        <dbReference type="EMBL" id="KZT52744.1"/>
    </source>
</evidence>
<keyword evidence="5 8" id="KW-1133">Transmembrane helix</keyword>
<dbReference type="InParanoid" id="A0A165DGF1"/>
<reference evidence="9 10" key="1">
    <citation type="journal article" date="2016" name="Mol. Biol. Evol.">
        <title>Comparative Genomics of Early-Diverging Mushroom-Forming Fungi Provides Insights into the Origins of Lignocellulose Decay Capabilities.</title>
        <authorList>
            <person name="Nagy L.G."/>
            <person name="Riley R."/>
            <person name="Tritt A."/>
            <person name="Adam C."/>
            <person name="Daum C."/>
            <person name="Floudas D."/>
            <person name="Sun H."/>
            <person name="Yadav J.S."/>
            <person name="Pangilinan J."/>
            <person name="Larsson K.H."/>
            <person name="Matsuura K."/>
            <person name="Barry K."/>
            <person name="Labutti K."/>
            <person name="Kuo R."/>
            <person name="Ohm R.A."/>
            <person name="Bhattacharya S.S."/>
            <person name="Shirouzu T."/>
            <person name="Yoshinaga Y."/>
            <person name="Martin F.M."/>
            <person name="Grigoriev I.V."/>
            <person name="Hibbett D.S."/>
        </authorList>
    </citation>
    <scope>NUCLEOTIDE SEQUENCE [LARGE SCALE GENOMIC DNA]</scope>
    <source>
        <strain evidence="9 10">HHB12733</strain>
    </source>
</reference>
<keyword evidence="7 8" id="KW-0472">Membrane</keyword>
<feature type="transmembrane region" description="Helical" evidence="8">
    <location>
        <begin position="419"/>
        <end position="440"/>
    </location>
</feature>
<keyword evidence="3" id="KW-1003">Cell membrane</keyword>
<feature type="transmembrane region" description="Helical" evidence="8">
    <location>
        <begin position="45"/>
        <end position="67"/>
    </location>
</feature>
<sequence length="520" mass="57543">MARGAAKKPSHRLLPSFGDHFDAYFVPLVPTAELKTFAFIRPGTVIYKVWPAVLVQTALSAAIVYLAENSILDLSIDPVMLTVMGVVIGFVISYRASSGYDRYWMGRTAWSDIIRNSRTISRLIWYHVPPRLSAPKGGDTRIPKEEAEQVLEEKRIALELVQGYAVAMKHHLRGEMGVYYEDLYHLVASVPHDMAAAAEVFASPSSMANSVALPTIAEGVATSSHPPTITSITRQPATTLAPSVKFLLNDRISNGAYTQLDHTHNGIPHRMTTEPSQPLLPAKASAKSRWSTELIPFESIFLNLYDLMLCREFESKAKKEMRRMVRMSKHRPVVAGGGDNIPMEVLGCLSEWIATLDARGTVTGSPLGALYASIQQFEASLTDCEKVLTTPLPFVYSVHLRHTVWLYLFFLPFQLARTFVWLTVLGVFCASFFYLGFLAAGDELEQPFGYDHNDLDLDLFCNIIHDDAQHLMDSATPFSQLALNGGTISHGRIAAAAIKEIRAERETASQNTTRPPSVTG</sequence>
<name>A0A165DGF1_9BASI</name>
<dbReference type="InterPro" id="IPR044669">
    <property type="entry name" value="YneE/VCCN1/2-like"/>
</dbReference>
<organism evidence="9 10">
    <name type="scientific">Calocera cornea HHB12733</name>
    <dbReference type="NCBI Taxonomy" id="1353952"/>
    <lineage>
        <taxon>Eukaryota</taxon>
        <taxon>Fungi</taxon>
        <taxon>Dikarya</taxon>
        <taxon>Basidiomycota</taxon>
        <taxon>Agaricomycotina</taxon>
        <taxon>Dacrymycetes</taxon>
        <taxon>Dacrymycetales</taxon>
        <taxon>Dacrymycetaceae</taxon>
        <taxon>Calocera</taxon>
    </lineage>
</organism>
<dbReference type="OrthoDB" id="1368at2759"/>
<evidence type="ECO:0000256" key="3">
    <source>
        <dbReference type="ARBA" id="ARBA00022475"/>
    </source>
</evidence>
<dbReference type="AlphaFoldDB" id="A0A165DGF1"/>
<evidence type="ECO:0000256" key="1">
    <source>
        <dbReference type="ARBA" id="ARBA00004651"/>
    </source>
</evidence>
<evidence type="ECO:0000256" key="5">
    <source>
        <dbReference type="ARBA" id="ARBA00022989"/>
    </source>
</evidence>
<evidence type="ECO:0000256" key="4">
    <source>
        <dbReference type="ARBA" id="ARBA00022692"/>
    </source>
</evidence>
<protein>
    <submittedName>
        <fullName evidence="9">UPF0187-domain-containing protein</fullName>
    </submittedName>
</protein>
<dbReference type="Pfam" id="PF25539">
    <property type="entry name" value="Bestrophin_2"/>
    <property type="match status" value="2"/>
</dbReference>
<dbReference type="GO" id="GO:0005886">
    <property type="term" value="C:plasma membrane"/>
    <property type="evidence" value="ECO:0007669"/>
    <property type="project" value="UniProtKB-SubCell"/>
</dbReference>
<evidence type="ECO:0000256" key="2">
    <source>
        <dbReference type="ARBA" id="ARBA00022448"/>
    </source>
</evidence>
<feature type="transmembrane region" description="Helical" evidence="8">
    <location>
        <begin position="79"/>
        <end position="97"/>
    </location>
</feature>
<gene>
    <name evidence="9" type="ORF">CALCODRAFT_79170</name>
</gene>
<evidence type="ECO:0000256" key="7">
    <source>
        <dbReference type="ARBA" id="ARBA00023136"/>
    </source>
</evidence>
<accession>A0A165DGF1</accession>
<dbReference type="PANTHER" id="PTHR33281:SF19">
    <property type="entry name" value="VOLTAGE-DEPENDENT ANION CHANNEL-FORMING PROTEIN YNEE"/>
    <property type="match status" value="1"/>
</dbReference>
<keyword evidence="4 8" id="KW-0812">Transmembrane</keyword>
<proteinExistence type="predicted"/>
<keyword evidence="2" id="KW-0813">Transport</keyword>
<dbReference type="PANTHER" id="PTHR33281">
    <property type="entry name" value="UPF0187 PROTEIN YNEE"/>
    <property type="match status" value="1"/>
</dbReference>
<dbReference type="Proteomes" id="UP000076842">
    <property type="component" value="Unassembled WGS sequence"/>
</dbReference>
<keyword evidence="6" id="KW-0406">Ion transport</keyword>
<dbReference type="GO" id="GO:0005254">
    <property type="term" value="F:chloride channel activity"/>
    <property type="evidence" value="ECO:0007669"/>
    <property type="project" value="InterPro"/>
</dbReference>
<dbReference type="STRING" id="1353952.A0A165DGF1"/>
<evidence type="ECO:0000313" key="10">
    <source>
        <dbReference type="Proteomes" id="UP000076842"/>
    </source>
</evidence>